<name>A0A833YZ66_9CHIR</name>
<accession>A0A833YZ66</accession>
<dbReference type="Proteomes" id="UP000664940">
    <property type="component" value="Unassembled WGS sequence"/>
</dbReference>
<evidence type="ECO:0000313" key="3">
    <source>
        <dbReference type="Proteomes" id="UP000664940"/>
    </source>
</evidence>
<feature type="region of interest" description="Disordered" evidence="1">
    <location>
        <begin position="97"/>
        <end position="129"/>
    </location>
</feature>
<reference evidence="2 3" key="1">
    <citation type="journal article" date="2020" name="Nature">
        <title>Six reference-quality genomes reveal evolution of bat adaptations.</title>
        <authorList>
            <person name="Jebb D."/>
            <person name="Huang Z."/>
            <person name="Pippel M."/>
            <person name="Hughes G.M."/>
            <person name="Lavrichenko K."/>
            <person name="Devanna P."/>
            <person name="Winkler S."/>
            <person name="Jermiin L.S."/>
            <person name="Skirmuntt E.C."/>
            <person name="Katzourakis A."/>
            <person name="Burkitt-Gray L."/>
            <person name="Ray D.A."/>
            <person name="Sullivan K.A.M."/>
            <person name="Roscito J.G."/>
            <person name="Kirilenko B.M."/>
            <person name="Davalos L.M."/>
            <person name="Corthals A.P."/>
            <person name="Power M.L."/>
            <person name="Jones G."/>
            <person name="Ransome R.D."/>
            <person name="Dechmann D.K.N."/>
            <person name="Locatelli A.G."/>
            <person name="Puechmaille S.J."/>
            <person name="Fedrigo O."/>
            <person name="Jarvis E.D."/>
            <person name="Hiller M."/>
            <person name="Vernes S.C."/>
            <person name="Myers E.W."/>
            <person name="Teeling E.C."/>
        </authorList>
    </citation>
    <scope>NUCLEOTIDE SEQUENCE [LARGE SCALE GENOMIC DNA]</scope>
    <source>
        <strain evidence="2">Bat1K_MPI-CBG_1</strain>
    </source>
</reference>
<sequence length="129" mass="13516">MAAAAAPPPVSPECAVAEASCPRLHSADPQPMLHGDRCCFGKVQGPAAQVFWDCLAIVETCLHVPPTPTLQLPPPTPPGVWAAELRLFEPLDAAPAVRTPDSKLPRFGAPAHISAATRQRARSNPGCAK</sequence>
<evidence type="ECO:0000256" key="1">
    <source>
        <dbReference type="SAM" id="MobiDB-lite"/>
    </source>
</evidence>
<gene>
    <name evidence="2" type="ORF">HJG60_008556</name>
</gene>
<evidence type="ECO:0000313" key="2">
    <source>
        <dbReference type="EMBL" id="KAF6084279.1"/>
    </source>
</evidence>
<dbReference type="AlphaFoldDB" id="A0A833YZ66"/>
<dbReference type="EMBL" id="JABVXQ010000012">
    <property type="protein sequence ID" value="KAF6084279.1"/>
    <property type="molecule type" value="Genomic_DNA"/>
</dbReference>
<proteinExistence type="predicted"/>
<organism evidence="2 3">
    <name type="scientific">Phyllostomus discolor</name>
    <name type="common">pale spear-nosed bat</name>
    <dbReference type="NCBI Taxonomy" id="89673"/>
    <lineage>
        <taxon>Eukaryota</taxon>
        <taxon>Metazoa</taxon>
        <taxon>Chordata</taxon>
        <taxon>Craniata</taxon>
        <taxon>Vertebrata</taxon>
        <taxon>Euteleostomi</taxon>
        <taxon>Mammalia</taxon>
        <taxon>Eutheria</taxon>
        <taxon>Laurasiatheria</taxon>
        <taxon>Chiroptera</taxon>
        <taxon>Yangochiroptera</taxon>
        <taxon>Phyllostomidae</taxon>
        <taxon>Phyllostominae</taxon>
        <taxon>Phyllostomus</taxon>
    </lineage>
</organism>
<comment type="caution">
    <text evidence="2">The sequence shown here is derived from an EMBL/GenBank/DDBJ whole genome shotgun (WGS) entry which is preliminary data.</text>
</comment>
<protein>
    <submittedName>
        <fullName evidence="2">Uncharacterized protein</fullName>
    </submittedName>
</protein>